<evidence type="ECO:0000256" key="8">
    <source>
        <dbReference type="ARBA" id="ARBA00023136"/>
    </source>
</evidence>
<evidence type="ECO:0000313" key="10">
    <source>
        <dbReference type="EMBL" id="SHE44258.1"/>
    </source>
</evidence>
<dbReference type="GO" id="GO:0005886">
    <property type="term" value="C:plasma membrane"/>
    <property type="evidence" value="ECO:0007669"/>
    <property type="project" value="UniProtKB-SubCell"/>
</dbReference>
<evidence type="ECO:0000256" key="2">
    <source>
        <dbReference type="ARBA" id="ARBA00009137"/>
    </source>
</evidence>
<feature type="transmembrane region" description="Helical" evidence="9">
    <location>
        <begin position="41"/>
        <end position="59"/>
    </location>
</feature>
<feature type="transmembrane region" description="Helical" evidence="9">
    <location>
        <begin position="274"/>
        <end position="294"/>
    </location>
</feature>
<feature type="transmembrane region" description="Helical" evidence="9">
    <location>
        <begin position="306"/>
        <end position="327"/>
    </location>
</feature>
<dbReference type="InterPro" id="IPR003445">
    <property type="entry name" value="Cat_transpt"/>
</dbReference>
<keyword evidence="3" id="KW-0813">Transport</keyword>
<evidence type="ECO:0000256" key="6">
    <source>
        <dbReference type="ARBA" id="ARBA00022989"/>
    </source>
</evidence>
<dbReference type="STRING" id="1484053.SAMN05444274_101370"/>
<evidence type="ECO:0000256" key="9">
    <source>
        <dbReference type="SAM" id="Phobius"/>
    </source>
</evidence>
<dbReference type="Pfam" id="PF02386">
    <property type="entry name" value="TrkH"/>
    <property type="match status" value="1"/>
</dbReference>
<evidence type="ECO:0000256" key="7">
    <source>
        <dbReference type="ARBA" id="ARBA00023065"/>
    </source>
</evidence>
<organism evidence="10 11">
    <name type="scientific">Mariniphaga anaerophila</name>
    <dbReference type="NCBI Taxonomy" id="1484053"/>
    <lineage>
        <taxon>Bacteria</taxon>
        <taxon>Pseudomonadati</taxon>
        <taxon>Bacteroidota</taxon>
        <taxon>Bacteroidia</taxon>
        <taxon>Marinilabiliales</taxon>
        <taxon>Prolixibacteraceae</taxon>
        <taxon>Mariniphaga</taxon>
    </lineage>
</organism>
<dbReference type="PANTHER" id="PTHR32024">
    <property type="entry name" value="TRK SYSTEM POTASSIUM UPTAKE PROTEIN TRKG-RELATED"/>
    <property type="match status" value="1"/>
</dbReference>
<feature type="transmembrane region" description="Helical" evidence="9">
    <location>
        <begin position="14"/>
        <end position="35"/>
    </location>
</feature>
<evidence type="ECO:0000256" key="4">
    <source>
        <dbReference type="ARBA" id="ARBA00022475"/>
    </source>
</evidence>
<gene>
    <name evidence="10" type="ORF">SAMN05444274_101370</name>
</gene>
<keyword evidence="6 9" id="KW-1133">Transmembrane helix</keyword>
<feature type="transmembrane region" description="Helical" evidence="9">
    <location>
        <begin position="506"/>
        <end position="523"/>
    </location>
</feature>
<reference evidence="10 11" key="1">
    <citation type="submission" date="2016-11" db="EMBL/GenBank/DDBJ databases">
        <authorList>
            <person name="Jaros S."/>
            <person name="Januszkiewicz K."/>
            <person name="Wedrychowicz H."/>
        </authorList>
    </citation>
    <scope>NUCLEOTIDE SEQUENCE [LARGE SCALE GENOMIC DNA]</scope>
    <source>
        <strain evidence="10 11">DSM 26910</strain>
    </source>
</reference>
<feature type="transmembrane region" description="Helical" evidence="9">
    <location>
        <begin position="362"/>
        <end position="386"/>
    </location>
</feature>
<evidence type="ECO:0000313" key="11">
    <source>
        <dbReference type="Proteomes" id="UP000184164"/>
    </source>
</evidence>
<protein>
    <submittedName>
        <fullName evidence="10">Trk system potassium uptake protein TrkH</fullName>
    </submittedName>
</protein>
<accession>A0A1M4TIL7</accession>
<comment type="subcellular location">
    <subcellularLocation>
        <location evidence="1">Cell membrane</location>
        <topology evidence="1">Multi-pass membrane protein</topology>
    </subcellularLocation>
</comment>
<keyword evidence="4" id="KW-1003">Cell membrane</keyword>
<dbReference type="GO" id="GO:0008324">
    <property type="term" value="F:monoatomic cation transmembrane transporter activity"/>
    <property type="evidence" value="ECO:0007669"/>
    <property type="project" value="InterPro"/>
</dbReference>
<evidence type="ECO:0000256" key="5">
    <source>
        <dbReference type="ARBA" id="ARBA00022692"/>
    </source>
</evidence>
<feature type="transmembrane region" description="Helical" evidence="9">
    <location>
        <begin position="71"/>
        <end position="98"/>
    </location>
</feature>
<dbReference type="PANTHER" id="PTHR32024:SF2">
    <property type="entry name" value="TRK SYSTEM POTASSIUM UPTAKE PROTEIN TRKG-RELATED"/>
    <property type="match status" value="1"/>
</dbReference>
<name>A0A1M4TIL7_9BACT</name>
<dbReference type="AlphaFoldDB" id="A0A1M4TIL7"/>
<dbReference type="Proteomes" id="UP000184164">
    <property type="component" value="Unassembled WGS sequence"/>
</dbReference>
<comment type="similarity">
    <text evidence="2">Belongs to the TrkH potassium transport family.</text>
</comment>
<evidence type="ECO:0000256" key="3">
    <source>
        <dbReference type="ARBA" id="ARBA00022448"/>
    </source>
</evidence>
<evidence type="ECO:0000256" key="1">
    <source>
        <dbReference type="ARBA" id="ARBA00004651"/>
    </source>
</evidence>
<dbReference type="GO" id="GO:0030001">
    <property type="term" value="P:metal ion transport"/>
    <property type="evidence" value="ECO:0007669"/>
    <property type="project" value="UniProtKB-ARBA"/>
</dbReference>
<proteinExistence type="inferred from homology"/>
<dbReference type="OrthoDB" id="9810952at2"/>
<keyword evidence="8 9" id="KW-0472">Membrane</keyword>
<keyword evidence="7" id="KW-0406">Ion transport</keyword>
<dbReference type="RefSeq" id="WP_072998375.1">
    <property type="nucleotide sequence ID" value="NZ_FQUM01000001.1"/>
</dbReference>
<dbReference type="EMBL" id="FQUM01000001">
    <property type="protein sequence ID" value="SHE44258.1"/>
    <property type="molecule type" value="Genomic_DNA"/>
</dbReference>
<sequence>MLKSDTYKIVFKQIGSLFILQGIVMAIPAIVALIYHEGYSVAGFVGSALFTSGLGFFLYQKYFQAEDPQYNHAFIIAAAGWLAITFLGGLPLFVIAYITPAEIMNQFIPSGSDYAISSLVYFKNPLHCFFESMSAYTTTGLTMAIHEPSVGKGILFYRSLAQWVGGAGFIVMVLAIFKQRSGQSAMLLFGVESTGEKLKTKVIETARAIWKVYLLLTIFSAVYLFIGTSLILPDYPLGENIFDSINHAMTGQSTGGFSTLDDSIAGYNSPFMDMLYLLPMILGSFSIPFFYKFIFEKKFSELWKDIQTRSLIIAFVGGSAVLSFLLYKADVVSEPVREGTFQFISAMSTTGWQTSNIGNWDWLSILFVVGAAMFVGGASGATVGGIKMIRALVIKKGLFWQVKKAFFSEHTIKVVKFNGKSLSSAEMNEEFTKAASLAIIFLLMIIVSSVVATFFIGSDYDFFDALFEATSAQATVGLSSGICEPGMSPVLESIYIFQMWAGRLEIIPVLALIRAIFLGTVLWKH</sequence>
<keyword evidence="11" id="KW-1185">Reference proteome</keyword>
<feature type="transmembrane region" description="Helical" evidence="9">
    <location>
        <begin position="212"/>
        <end position="232"/>
    </location>
</feature>
<feature type="transmembrane region" description="Helical" evidence="9">
    <location>
        <begin position="160"/>
        <end position="177"/>
    </location>
</feature>
<keyword evidence="5 9" id="KW-0812">Transmembrane</keyword>
<feature type="transmembrane region" description="Helical" evidence="9">
    <location>
        <begin position="434"/>
        <end position="456"/>
    </location>
</feature>